<protein>
    <submittedName>
        <fullName evidence="1">Uncharacterized protein</fullName>
    </submittedName>
</protein>
<sequence>MGKSHPIALLEGVIAFVEKAMSIGMVARHFRMSPGFMNDLVIVQCRGSSIHFPIRSEPFTPPKGFSAYTLYEILAA</sequence>
<evidence type="ECO:0000313" key="2">
    <source>
        <dbReference type="Proteomes" id="UP000663946"/>
    </source>
</evidence>
<dbReference type="EMBL" id="CP049222">
    <property type="protein sequence ID" value="QTG17466.1"/>
    <property type="molecule type" value="Genomic_DNA"/>
</dbReference>
<reference evidence="1" key="1">
    <citation type="submission" date="2020-02" db="EMBL/GenBank/DDBJ databases">
        <title>Unexpected conservation and global transmission of agrobacterial virulence plasmids.</title>
        <authorList>
            <person name="Weisberg A.J."/>
            <person name="Davis E.W. II"/>
            <person name="Tabima J.R."/>
            <person name="Belcher M.S."/>
            <person name="Miller M."/>
            <person name="Kuo C.-H."/>
            <person name="Loper J.E."/>
            <person name="Grunwald N.J."/>
            <person name="Putnam M.L."/>
            <person name="Chang J.H."/>
        </authorList>
    </citation>
    <scope>NUCLEOTIDE SEQUENCE</scope>
    <source>
        <strain evidence="1">Q15/94</strain>
        <plasmid evidence="1">pQ15_94_5</plasmid>
    </source>
</reference>
<geneLocation type="plasmid" evidence="1 2">
    <name>pQ15_94_5</name>
</geneLocation>
<keyword evidence="1" id="KW-0614">Plasmid</keyword>
<accession>A0AAJ4NAC7</accession>
<organism evidence="1 2">
    <name type="scientific">Agrobacterium tumefaciens</name>
    <dbReference type="NCBI Taxonomy" id="358"/>
    <lineage>
        <taxon>Bacteria</taxon>
        <taxon>Pseudomonadati</taxon>
        <taxon>Pseudomonadota</taxon>
        <taxon>Alphaproteobacteria</taxon>
        <taxon>Hyphomicrobiales</taxon>
        <taxon>Rhizobiaceae</taxon>
        <taxon>Rhizobium/Agrobacterium group</taxon>
        <taxon>Agrobacterium</taxon>
        <taxon>Agrobacterium tumefaciens complex</taxon>
    </lineage>
</organism>
<dbReference type="AlphaFoldDB" id="A0AAJ4NAC7"/>
<evidence type="ECO:0000313" key="1">
    <source>
        <dbReference type="EMBL" id="QTG17466.1"/>
    </source>
</evidence>
<name>A0AAJ4NAC7_AGRTU</name>
<gene>
    <name evidence="1" type="ORF">G6M86_29760</name>
</gene>
<dbReference type="RefSeq" id="WP_333723052.1">
    <property type="nucleotide sequence ID" value="NZ_CP049222.1"/>
</dbReference>
<proteinExistence type="predicted"/>
<dbReference type="Proteomes" id="UP000663946">
    <property type="component" value="Plasmid pQ15_94_5"/>
</dbReference>